<protein>
    <submittedName>
        <fullName evidence="1">(apollo) hypothetical protein</fullName>
    </submittedName>
</protein>
<reference evidence="1" key="1">
    <citation type="submission" date="2021-04" db="EMBL/GenBank/DDBJ databases">
        <authorList>
            <person name="Tunstrom K."/>
        </authorList>
    </citation>
    <scope>NUCLEOTIDE SEQUENCE</scope>
</reference>
<keyword evidence="2" id="KW-1185">Reference proteome</keyword>
<dbReference type="AlphaFoldDB" id="A0A8S3XW81"/>
<evidence type="ECO:0000313" key="1">
    <source>
        <dbReference type="EMBL" id="CAG5044018.1"/>
    </source>
</evidence>
<organism evidence="1 2">
    <name type="scientific">Parnassius apollo</name>
    <name type="common">Apollo butterfly</name>
    <name type="synonym">Papilio apollo</name>
    <dbReference type="NCBI Taxonomy" id="110799"/>
    <lineage>
        <taxon>Eukaryota</taxon>
        <taxon>Metazoa</taxon>
        <taxon>Ecdysozoa</taxon>
        <taxon>Arthropoda</taxon>
        <taxon>Hexapoda</taxon>
        <taxon>Insecta</taxon>
        <taxon>Pterygota</taxon>
        <taxon>Neoptera</taxon>
        <taxon>Endopterygota</taxon>
        <taxon>Lepidoptera</taxon>
        <taxon>Glossata</taxon>
        <taxon>Ditrysia</taxon>
        <taxon>Papilionoidea</taxon>
        <taxon>Papilionidae</taxon>
        <taxon>Parnassiinae</taxon>
        <taxon>Parnassini</taxon>
        <taxon>Parnassius</taxon>
        <taxon>Parnassius</taxon>
    </lineage>
</organism>
<gene>
    <name evidence="1" type="ORF">PAPOLLO_LOCUS22865</name>
</gene>
<dbReference type="Proteomes" id="UP000691718">
    <property type="component" value="Unassembled WGS sequence"/>
</dbReference>
<accession>A0A8S3XW81</accession>
<evidence type="ECO:0000313" key="2">
    <source>
        <dbReference type="Proteomes" id="UP000691718"/>
    </source>
</evidence>
<sequence>MSKFEEKFNNQMQIWHKTIIDCIANSIAAAVYTALKGELSKITSALLELNNDVLKLNLNKLLNEVKTHYAK</sequence>
<comment type="caution">
    <text evidence="1">The sequence shown here is derived from an EMBL/GenBank/DDBJ whole genome shotgun (WGS) entry which is preliminary data.</text>
</comment>
<proteinExistence type="predicted"/>
<dbReference type="EMBL" id="CAJQZP010001411">
    <property type="protein sequence ID" value="CAG5044018.1"/>
    <property type="molecule type" value="Genomic_DNA"/>
</dbReference>
<name>A0A8S3XW81_PARAO</name>